<comment type="caution">
    <text evidence="5">The sequence shown here is derived from an EMBL/GenBank/DDBJ whole genome shotgun (WGS) entry which is preliminary data.</text>
</comment>
<sequence>MRLRGEIPTETYVKNGMRIGRNFHRLPNCTFDISHCWLISIGDNVTCAPGVRIIAHDASTCLIFNNITSGGAKRLCKISPITIGNNVFIGAGSIVLCGVHIGNNVVIGAGAVVTKSIPDNSVACGNPATVVASYEGFVEKHLKYQSEKPCFSKEYTIHKGVSIWKKQEMREALNQYGFGYVE</sequence>
<keyword evidence="4" id="KW-0012">Acyltransferase</keyword>
<dbReference type="GO" id="GO:0008374">
    <property type="term" value="F:O-acyltransferase activity"/>
    <property type="evidence" value="ECO:0007669"/>
    <property type="project" value="TreeGrafter"/>
</dbReference>
<evidence type="ECO:0000313" key="5">
    <source>
        <dbReference type="EMBL" id="OUQ70588.1"/>
    </source>
</evidence>
<dbReference type="AlphaFoldDB" id="A0A1Y4VMD0"/>
<dbReference type="PROSITE" id="PS00101">
    <property type="entry name" value="HEXAPEP_TRANSFERASES"/>
    <property type="match status" value="1"/>
</dbReference>
<dbReference type="InterPro" id="IPR001451">
    <property type="entry name" value="Hexapep"/>
</dbReference>
<evidence type="ECO:0000256" key="1">
    <source>
        <dbReference type="ARBA" id="ARBA00007274"/>
    </source>
</evidence>
<organism evidence="5 6">
    <name type="scientific">Bacteroides xylanisolvens</name>
    <dbReference type="NCBI Taxonomy" id="371601"/>
    <lineage>
        <taxon>Bacteria</taxon>
        <taxon>Pseudomonadati</taxon>
        <taxon>Bacteroidota</taxon>
        <taxon>Bacteroidia</taxon>
        <taxon>Bacteroidales</taxon>
        <taxon>Bacteroidaceae</taxon>
        <taxon>Bacteroides</taxon>
    </lineage>
</organism>
<dbReference type="InterPro" id="IPR051159">
    <property type="entry name" value="Hexapeptide_acetyltransf"/>
</dbReference>
<dbReference type="EMBL" id="NFLW01000014">
    <property type="protein sequence ID" value="OUQ70588.1"/>
    <property type="molecule type" value="Genomic_DNA"/>
</dbReference>
<proteinExistence type="inferred from homology"/>
<dbReference type="InterPro" id="IPR018357">
    <property type="entry name" value="Hexapep_transf_CS"/>
</dbReference>
<dbReference type="Pfam" id="PF14602">
    <property type="entry name" value="Hexapep_2"/>
    <property type="match status" value="1"/>
</dbReference>
<evidence type="ECO:0000256" key="2">
    <source>
        <dbReference type="ARBA" id="ARBA00022679"/>
    </source>
</evidence>
<dbReference type="PANTHER" id="PTHR23416">
    <property type="entry name" value="SIALIC ACID SYNTHASE-RELATED"/>
    <property type="match status" value="1"/>
</dbReference>
<name>A0A1Y4VMD0_9BACE</name>
<keyword evidence="3" id="KW-0677">Repeat</keyword>
<gene>
    <name evidence="5" type="ORF">B5E52_09190</name>
</gene>
<dbReference type="InterPro" id="IPR011004">
    <property type="entry name" value="Trimer_LpxA-like_sf"/>
</dbReference>
<protein>
    <recommendedName>
        <fullName evidence="7">Acyltransferase</fullName>
    </recommendedName>
</protein>
<dbReference type="SUPFAM" id="SSF51161">
    <property type="entry name" value="Trimeric LpxA-like enzymes"/>
    <property type="match status" value="1"/>
</dbReference>
<comment type="similarity">
    <text evidence="1">Belongs to the transferase hexapeptide repeat family.</text>
</comment>
<evidence type="ECO:0000256" key="3">
    <source>
        <dbReference type="ARBA" id="ARBA00022737"/>
    </source>
</evidence>
<reference evidence="6" key="1">
    <citation type="submission" date="2017-04" db="EMBL/GenBank/DDBJ databases">
        <title>Function of individual gut microbiota members based on whole genome sequencing of pure cultures obtained from chicken caecum.</title>
        <authorList>
            <person name="Medvecky M."/>
            <person name="Cejkova D."/>
            <person name="Polansky O."/>
            <person name="Karasova D."/>
            <person name="Kubasova T."/>
            <person name="Cizek A."/>
            <person name="Rychlik I."/>
        </authorList>
    </citation>
    <scope>NUCLEOTIDE SEQUENCE [LARGE SCALE GENOMIC DNA]</scope>
    <source>
        <strain evidence="6">An109</strain>
    </source>
</reference>
<dbReference type="PANTHER" id="PTHR23416:SF23">
    <property type="entry name" value="ACETYLTRANSFERASE C18B11.09C-RELATED"/>
    <property type="match status" value="1"/>
</dbReference>
<evidence type="ECO:0008006" key="7">
    <source>
        <dbReference type="Google" id="ProtNLM"/>
    </source>
</evidence>
<dbReference type="Proteomes" id="UP000196036">
    <property type="component" value="Unassembled WGS sequence"/>
</dbReference>
<accession>A0A1Y4VMD0</accession>
<evidence type="ECO:0000256" key="4">
    <source>
        <dbReference type="ARBA" id="ARBA00023315"/>
    </source>
</evidence>
<evidence type="ECO:0000313" key="6">
    <source>
        <dbReference type="Proteomes" id="UP000196036"/>
    </source>
</evidence>
<dbReference type="Gene3D" id="2.160.10.10">
    <property type="entry name" value="Hexapeptide repeat proteins"/>
    <property type="match status" value="1"/>
</dbReference>
<keyword evidence="2" id="KW-0808">Transferase</keyword>